<evidence type="ECO:0000313" key="6">
    <source>
        <dbReference type="EMBL" id="MDU0356146.1"/>
    </source>
</evidence>
<evidence type="ECO:0000313" key="7">
    <source>
        <dbReference type="Proteomes" id="UP001247805"/>
    </source>
</evidence>
<keyword evidence="3" id="KW-0326">Glycosidase</keyword>
<dbReference type="InterPro" id="IPR013783">
    <property type="entry name" value="Ig-like_fold"/>
</dbReference>
<evidence type="ECO:0000256" key="3">
    <source>
        <dbReference type="ARBA" id="ARBA00023295"/>
    </source>
</evidence>
<dbReference type="Gene3D" id="2.60.40.10">
    <property type="entry name" value="Immunoglobulins"/>
    <property type="match status" value="2"/>
</dbReference>
<gene>
    <name evidence="6" type="ORF">RS130_21650</name>
</gene>
<keyword evidence="2" id="KW-0378">Hydrolase</keyword>
<comment type="similarity">
    <text evidence="1">Belongs to the glycosyl hydrolase 2 family.</text>
</comment>
<dbReference type="Pfam" id="PF16355">
    <property type="entry name" value="DUF4982"/>
    <property type="match status" value="1"/>
</dbReference>
<protein>
    <submittedName>
        <fullName evidence="6">DUF4982 domain-containing protein</fullName>
    </submittedName>
</protein>
<dbReference type="InterPro" id="IPR051913">
    <property type="entry name" value="GH2_Domain-Containing"/>
</dbReference>
<evidence type="ECO:0000259" key="5">
    <source>
        <dbReference type="Pfam" id="PF18565"/>
    </source>
</evidence>
<dbReference type="InterPro" id="IPR032311">
    <property type="entry name" value="DUF4982"/>
</dbReference>
<reference evidence="6 7" key="1">
    <citation type="submission" date="2023-10" db="EMBL/GenBank/DDBJ databases">
        <title>Glaciecola aquimarina strain GGW-M5 nov., isolated from a coastal seawater.</title>
        <authorList>
            <person name="Bayburt H."/>
            <person name="Kim J.M."/>
            <person name="Choi B.J."/>
            <person name="Jeon C.O."/>
        </authorList>
    </citation>
    <scope>NUCLEOTIDE SEQUENCE [LARGE SCALE GENOMIC DNA]</scope>
    <source>
        <strain evidence="6 7">KCTC 32108</strain>
    </source>
</reference>
<accession>A0ABU3T1K2</accession>
<evidence type="ECO:0000259" key="4">
    <source>
        <dbReference type="Pfam" id="PF16355"/>
    </source>
</evidence>
<dbReference type="InterPro" id="IPR040605">
    <property type="entry name" value="Glyco_hydro2_dom5"/>
</dbReference>
<keyword evidence="7" id="KW-1185">Reference proteome</keyword>
<dbReference type="Proteomes" id="UP001247805">
    <property type="component" value="Unassembled WGS sequence"/>
</dbReference>
<proteinExistence type="inferred from homology"/>
<dbReference type="EMBL" id="JAWDIO010000002">
    <property type="protein sequence ID" value="MDU0356146.1"/>
    <property type="molecule type" value="Genomic_DNA"/>
</dbReference>
<dbReference type="PANTHER" id="PTHR42732">
    <property type="entry name" value="BETA-GALACTOSIDASE"/>
    <property type="match status" value="1"/>
</dbReference>
<sequence>MASRIGEEFVPGIFVWTGFAYKGEAGPWPRKGLEISFFDYVGNKTPRGHQFESFWLNQPKVYLATIEAEKSEYQYDSEQGWLFTERTNPNKRMQWLRKWEWFNVRETWNYPANQDVIVHVYSNTDESELFLNGQSLGKQRITDDNDRILFWQLPFTAGELKVVGYNNGVKQAEYSLNTHSEVAAIKLSTNKKQLSADNYDVAHVNVKLVDKNGFTVNAQAHKVNFALSGNGQMLGVDNGWEMNVENAIKENVQSYLGKAMAIIQATDEPGNITLTVSLDNGLSSSITLISKAVTSKEGGK</sequence>
<organism evidence="6 7">
    <name type="scientific">Paraglaciecola aquimarina</name>
    <dbReference type="NCBI Taxonomy" id="1235557"/>
    <lineage>
        <taxon>Bacteria</taxon>
        <taxon>Pseudomonadati</taxon>
        <taxon>Pseudomonadota</taxon>
        <taxon>Gammaproteobacteria</taxon>
        <taxon>Alteromonadales</taxon>
        <taxon>Alteromonadaceae</taxon>
        <taxon>Paraglaciecola</taxon>
    </lineage>
</organism>
<evidence type="ECO:0000256" key="2">
    <source>
        <dbReference type="ARBA" id="ARBA00022801"/>
    </source>
</evidence>
<comment type="caution">
    <text evidence="6">The sequence shown here is derived from an EMBL/GenBank/DDBJ whole genome shotgun (WGS) entry which is preliminary data.</text>
</comment>
<dbReference type="Gene3D" id="3.20.20.80">
    <property type="entry name" value="Glycosidases"/>
    <property type="match status" value="1"/>
</dbReference>
<feature type="domain" description="DUF4982" evidence="4">
    <location>
        <begin position="114"/>
        <end position="170"/>
    </location>
</feature>
<dbReference type="RefSeq" id="WP_316027650.1">
    <property type="nucleotide sequence ID" value="NZ_JAWDIO010000002.1"/>
</dbReference>
<name>A0ABU3T1K2_9ALTE</name>
<dbReference type="Pfam" id="PF18565">
    <property type="entry name" value="Glyco_hydro2_C5"/>
    <property type="match status" value="1"/>
</dbReference>
<evidence type="ECO:0000256" key="1">
    <source>
        <dbReference type="ARBA" id="ARBA00007401"/>
    </source>
</evidence>
<feature type="domain" description="Glycoside hydrolase family 2" evidence="5">
    <location>
        <begin position="185"/>
        <end position="284"/>
    </location>
</feature>
<dbReference type="PANTHER" id="PTHR42732:SF1">
    <property type="entry name" value="BETA-MANNOSIDASE"/>
    <property type="match status" value="1"/>
</dbReference>